<evidence type="ECO:0000313" key="3">
    <source>
        <dbReference type="Proteomes" id="UP000727407"/>
    </source>
</evidence>
<reference evidence="2" key="1">
    <citation type="submission" date="2020-07" db="EMBL/GenBank/DDBJ databases">
        <title>Clarias magur genome sequencing, assembly and annotation.</title>
        <authorList>
            <person name="Kushwaha B."/>
            <person name="Kumar R."/>
            <person name="Das P."/>
            <person name="Joshi C.G."/>
            <person name="Kumar D."/>
            <person name="Nagpure N.S."/>
            <person name="Pandey M."/>
            <person name="Agarwal S."/>
            <person name="Srivastava S."/>
            <person name="Singh M."/>
            <person name="Sahoo L."/>
            <person name="Jayasankar P."/>
            <person name="Meher P.K."/>
            <person name="Koringa P.G."/>
            <person name="Iquebal M.A."/>
            <person name="Das S.P."/>
            <person name="Bit A."/>
            <person name="Patnaik S."/>
            <person name="Patel N."/>
            <person name="Shah T.M."/>
            <person name="Hinsu A."/>
            <person name="Jena J.K."/>
        </authorList>
    </citation>
    <scope>NUCLEOTIDE SEQUENCE</scope>
    <source>
        <strain evidence="2">CIFAMagur01</strain>
        <tissue evidence="2">Testis</tissue>
    </source>
</reference>
<dbReference type="Proteomes" id="UP000727407">
    <property type="component" value="Unassembled WGS sequence"/>
</dbReference>
<protein>
    <submittedName>
        <fullName evidence="2">Supporter of activation of yellow protein</fullName>
    </submittedName>
</protein>
<feature type="compositionally biased region" description="Gly residues" evidence="1">
    <location>
        <begin position="71"/>
        <end position="82"/>
    </location>
</feature>
<organism evidence="2 3">
    <name type="scientific">Clarias magur</name>
    <name type="common">Asian catfish</name>
    <name type="synonym">Macropteronotus magur</name>
    <dbReference type="NCBI Taxonomy" id="1594786"/>
    <lineage>
        <taxon>Eukaryota</taxon>
        <taxon>Metazoa</taxon>
        <taxon>Chordata</taxon>
        <taxon>Craniata</taxon>
        <taxon>Vertebrata</taxon>
        <taxon>Euteleostomi</taxon>
        <taxon>Actinopterygii</taxon>
        <taxon>Neopterygii</taxon>
        <taxon>Teleostei</taxon>
        <taxon>Ostariophysi</taxon>
        <taxon>Siluriformes</taxon>
        <taxon>Clariidae</taxon>
        <taxon>Clarias</taxon>
    </lineage>
</organism>
<proteinExistence type="predicted"/>
<comment type="caution">
    <text evidence="2">The sequence shown here is derived from an EMBL/GenBank/DDBJ whole genome shotgun (WGS) entry which is preliminary data.</text>
</comment>
<keyword evidence="3" id="KW-1185">Reference proteome</keyword>
<evidence type="ECO:0000313" key="2">
    <source>
        <dbReference type="EMBL" id="KAF5905113.1"/>
    </source>
</evidence>
<feature type="region of interest" description="Disordered" evidence="1">
    <location>
        <begin position="54"/>
        <end position="82"/>
    </location>
</feature>
<name>A0A8J4UBF3_CLAMG</name>
<dbReference type="EMBL" id="QNUK01000048">
    <property type="protein sequence ID" value="KAF5905113.1"/>
    <property type="molecule type" value="Genomic_DNA"/>
</dbReference>
<accession>A0A8J4UBF3</accession>
<sequence length="82" mass="9079">MERGDNLLLRSGCTSPTRLIFSREKRETRIWEKSSEFFLSSLPLHSHARFTNQPKSKATAYGHRAQETCGNGSGHGGSVQGS</sequence>
<evidence type="ECO:0000256" key="1">
    <source>
        <dbReference type="SAM" id="MobiDB-lite"/>
    </source>
</evidence>
<dbReference type="AlphaFoldDB" id="A0A8J4UBF3"/>
<gene>
    <name evidence="2" type="primary">e(y)3</name>
    <name evidence="2" type="ORF">DAT39_005076</name>
</gene>